<dbReference type="InterPro" id="IPR012310">
    <property type="entry name" value="DNA_ligase_ATP-dep_cent"/>
</dbReference>
<evidence type="ECO:0000256" key="4">
    <source>
        <dbReference type="ARBA" id="ARBA00022618"/>
    </source>
</evidence>
<dbReference type="Gene3D" id="2.40.50.140">
    <property type="entry name" value="Nucleic acid-binding proteins"/>
    <property type="match status" value="1"/>
</dbReference>
<evidence type="ECO:0000256" key="1">
    <source>
        <dbReference type="ARBA" id="ARBA00007572"/>
    </source>
</evidence>
<evidence type="ECO:0000256" key="10">
    <source>
        <dbReference type="ARBA" id="ARBA00022842"/>
    </source>
</evidence>
<dbReference type="InterPro" id="IPR012340">
    <property type="entry name" value="NA-bd_OB-fold"/>
</dbReference>
<keyword evidence="6 14" id="KW-0479">Metal-binding</keyword>
<dbReference type="Gene3D" id="3.30.470.30">
    <property type="entry name" value="DNA ligase/mRNA capping enzyme"/>
    <property type="match status" value="1"/>
</dbReference>
<feature type="domain" description="ATP-dependent DNA ligase family profile" evidence="16">
    <location>
        <begin position="299"/>
        <end position="423"/>
    </location>
</feature>
<dbReference type="Pfam" id="PF04675">
    <property type="entry name" value="DNA_ligase_A_N"/>
    <property type="match status" value="1"/>
</dbReference>
<dbReference type="GO" id="GO:0006310">
    <property type="term" value="P:DNA recombination"/>
    <property type="evidence" value="ECO:0007669"/>
    <property type="project" value="UniProtKB-UniRule"/>
</dbReference>
<name>A0A7C4I4G4_CALS0</name>
<evidence type="ECO:0000256" key="13">
    <source>
        <dbReference type="ARBA" id="ARBA00023306"/>
    </source>
</evidence>
<evidence type="ECO:0000256" key="9">
    <source>
        <dbReference type="ARBA" id="ARBA00022840"/>
    </source>
</evidence>
<keyword evidence="13 14" id="KW-0131">Cell cycle</keyword>
<keyword evidence="5 14" id="KW-0235">DNA replication</keyword>
<dbReference type="PROSITE" id="PS00333">
    <property type="entry name" value="DNA_LIGASE_A2"/>
    <property type="match status" value="1"/>
</dbReference>
<feature type="binding site" evidence="14">
    <location>
        <position position="219"/>
    </location>
    <ligand>
        <name>ATP</name>
        <dbReference type="ChEBI" id="CHEBI:30616"/>
    </ligand>
</feature>
<dbReference type="SUPFAM" id="SSF50249">
    <property type="entry name" value="Nucleic acid-binding proteins"/>
    <property type="match status" value="1"/>
</dbReference>
<feature type="binding site" evidence="14">
    <location>
        <position position="226"/>
    </location>
    <ligand>
        <name>ATP</name>
        <dbReference type="ChEBI" id="CHEBI:30616"/>
    </ligand>
</feature>
<evidence type="ECO:0000313" key="17">
    <source>
        <dbReference type="EMBL" id="HGN91033.1"/>
    </source>
</evidence>
<comment type="catalytic activity">
    <reaction evidence="14">
        <text>ATP + (deoxyribonucleotide)n-3'-hydroxyl + 5'-phospho-(deoxyribonucleotide)m = (deoxyribonucleotide)n+m + AMP + diphosphate.</text>
        <dbReference type="EC" id="6.5.1.1"/>
    </reaction>
</comment>
<keyword evidence="10 14" id="KW-0460">Magnesium</keyword>
<keyword evidence="9 14" id="KW-0067">ATP-binding</keyword>
<sequence>MPRLFSELADLCEKLESTNSRKEKIKLISDFFGEFGSEEADEAAAAANLLVGLSSGVRKLGINVGPATLYRALRDQQSVLSPLTPLTISEVWETIEKASSLTGKGVIDTRKALLSNLLNRAGEKERKWLTRILMGEMRHGVSVGILVESLAKYLNMPLEKVKAAEMVLGRLDTLVKNAVKNRLQETRLKLFIPVKPMLAEYAYSPDEIFEKLKPPIYLEPKIDGVRLQVHVGDGMVKVFTRGLKDVTESVPDIVKRVRQALKADSCILDGEGYCVDENGRPTPFQETMRRIGREKNVDEALKELSLRIKFFDIIHLNGEDLWQKPLEERRRSLEEAVAQPLINSLTVADNRDMVQEALETWTSMGYEGLMAKSPKSPYTPGRRGGYWLKMKKALSLDVVVVAAEWGHGRRRGWLSNYHLAVLDDRGGGFTPVGKTFKGLTDDEFRKMTQLLLGIAKSHEEWGVVVEPRIVVEIEFNEVQRSPTYPSGYALRFARIKAIRTDKQPEEVNTLSDIEKIYNSQRNPLGIQSY</sequence>
<evidence type="ECO:0000256" key="15">
    <source>
        <dbReference type="RuleBase" id="RU004196"/>
    </source>
</evidence>
<dbReference type="InterPro" id="IPR036599">
    <property type="entry name" value="DNA_ligase_N_sf"/>
</dbReference>
<protein>
    <recommendedName>
        <fullName evidence="2 14">DNA ligase</fullName>
        <ecNumber evidence="14">6.5.1.1</ecNumber>
    </recommendedName>
    <alternativeName>
        <fullName evidence="14">Polydeoxyribonucleotide synthase [ATP]</fullName>
    </alternativeName>
</protein>
<dbReference type="EMBL" id="DTAD01000085">
    <property type="protein sequence ID" value="HGN91033.1"/>
    <property type="molecule type" value="Genomic_DNA"/>
</dbReference>
<evidence type="ECO:0000256" key="14">
    <source>
        <dbReference type="HAMAP-Rule" id="MF_00407"/>
    </source>
</evidence>
<evidence type="ECO:0000256" key="8">
    <source>
        <dbReference type="ARBA" id="ARBA00022763"/>
    </source>
</evidence>
<dbReference type="GO" id="GO:0046872">
    <property type="term" value="F:metal ion binding"/>
    <property type="evidence" value="ECO:0007669"/>
    <property type="project" value="UniProtKB-KW"/>
</dbReference>
<dbReference type="GO" id="GO:0051301">
    <property type="term" value="P:cell division"/>
    <property type="evidence" value="ECO:0007669"/>
    <property type="project" value="UniProtKB-KW"/>
</dbReference>
<dbReference type="Gene3D" id="1.10.3260.10">
    <property type="entry name" value="DNA ligase, ATP-dependent, N-terminal domain"/>
    <property type="match status" value="1"/>
</dbReference>
<keyword evidence="3 14" id="KW-0436">Ligase</keyword>
<feature type="binding site" evidence="14">
    <location>
        <position position="311"/>
    </location>
    <ligand>
        <name>ATP</name>
        <dbReference type="ChEBI" id="CHEBI:30616"/>
    </ligand>
</feature>
<dbReference type="GO" id="GO:0006273">
    <property type="term" value="P:lagging strand elongation"/>
    <property type="evidence" value="ECO:0007669"/>
    <property type="project" value="TreeGrafter"/>
</dbReference>
<comment type="cofactor">
    <cofactor evidence="14">
        <name>Mg(2+)</name>
        <dbReference type="ChEBI" id="CHEBI:18420"/>
    </cofactor>
</comment>
<dbReference type="SUPFAM" id="SSF117018">
    <property type="entry name" value="ATP-dependent DNA ligase DNA-binding domain"/>
    <property type="match status" value="1"/>
</dbReference>
<reference evidence="17" key="1">
    <citation type="journal article" date="2020" name="mSystems">
        <title>Genome- and Community-Level Interaction Insights into Carbon Utilization and Element Cycling Functions of Hydrothermarchaeota in Hydrothermal Sediment.</title>
        <authorList>
            <person name="Zhou Z."/>
            <person name="Liu Y."/>
            <person name="Xu W."/>
            <person name="Pan J."/>
            <person name="Luo Z.H."/>
            <person name="Li M."/>
        </authorList>
    </citation>
    <scope>NUCLEOTIDE SEQUENCE [LARGE SCALE GENOMIC DNA]</scope>
    <source>
        <strain evidence="17">SpSt-613</strain>
    </source>
</reference>
<keyword evidence="8 14" id="KW-0227">DNA damage</keyword>
<evidence type="ECO:0000256" key="2">
    <source>
        <dbReference type="ARBA" id="ARBA00013308"/>
    </source>
</evidence>
<dbReference type="Pfam" id="PF01068">
    <property type="entry name" value="DNA_ligase_A_M"/>
    <property type="match status" value="1"/>
</dbReference>
<accession>A0A7C4I4G4</accession>
<dbReference type="GO" id="GO:0005524">
    <property type="term" value="F:ATP binding"/>
    <property type="evidence" value="ECO:0007669"/>
    <property type="project" value="UniProtKB-UniRule"/>
</dbReference>
<dbReference type="InterPro" id="IPR016059">
    <property type="entry name" value="DNA_ligase_ATP-dep_CS"/>
</dbReference>
<dbReference type="PANTHER" id="PTHR45674">
    <property type="entry name" value="DNA LIGASE 1/3 FAMILY MEMBER"/>
    <property type="match status" value="1"/>
</dbReference>
<dbReference type="GO" id="GO:0003910">
    <property type="term" value="F:DNA ligase (ATP) activity"/>
    <property type="evidence" value="ECO:0007669"/>
    <property type="project" value="UniProtKB-UniRule"/>
</dbReference>
<feature type="binding site" evidence="14">
    <location>
        <position position="271"/>
    </location>
    <ligand>
        <name>ATP</name>
        <dbReference type="ChEBI" id="CHEBI:30616"/>
    </ligand>
</feature>
<dbReference type="CDD" id="cd07901">
    <property type="entry name" value="Adenylation_DNA_ligase_Arch_LigB"/>
    <property type="match status" value="1"/>
</dbReference>
<evidence type="ECO:0000256" key="3">
    <source>
        <dbReference type="ARBA" id="ARBA00022598"/>
    </source>
</evidence>
<dbReference type="InterPro" id="IPR012309">
    <property type="entry name" value="DNA_ligase_ATP-dep_C"/>
</dbReference>
<proteinExistence type="inferred from homology"/>
<dbReference type="InterPro" id="IPR000977">
    <property type="entry name" value="DNA_ligase_ATP-dep"/>
</dbReference>
<dbReference type="CDD" id="cd07972">
    <property type="entry name" value="OBF_DNA_ligase_Arch_LigB"/>
    <property type="match status" value="1"/>
</dbReference>
<dbReference type="PANTHER" id="PTHR45674:SF7">
    <property type="entry name" value="DNA LIGASE"/>
    <property type="match status" value="1"/>
</dbReference>
<keyword evidence="7 14" id="KW-0547">Nucleotide-binding</keyword>
<evidence type="ECO:0000256" key="12">
    <source>
        <dbReference type="ARBA" id="ARBA00023204"/>
    </source>
</evidence>
<dbReference type="AlphaFoldDB" id="A0A7C4I4G4"/>
<dbReference type="HAMAP" id="MF_00407">
    <property type="entry name" value="DNA_ligase"/>
    <property type="match status" value="1"/>
</dbReference>
<dbReference type="NCBIfam" id="TIGR00574">
    <property type="entry name" value="dnl1"/>
    <property type="match status" value="1"/>
</dbReference>
<dbReference type="EC" id="6.5.1.1" evidence="14"/>
<feature type="binding site" evidence="14">
    <location>
        <position position="241"/>
    </location>
    <ligand>
        <name>ATP</name>
        <dbReference type="ChEBI" id="CHEBI:30616"/>
    </ligand>
</feature>
<comment type="similarity">
    <text evidence="1 14 15">Belongs to the ATP-dependent DNA ligase family.</text>
</comment>
<dbReference type="InterPro" id="IPR022865">
    <property type="entry name" value="DNA_ligae_ATP-dep_bac/arc"/>
</dbReference>
<dbReference type="InterPro" id="IPR050191">
    <property type="entry name" value="ATP-dep_DNA_ligase"/>
</dbReference>
<evidence type="ECO:0000256" key="5">
    <source>
        <dbReference type="ARBA" id="ARBA00022705"/>
    </source>
</evidence>
<keyword evidence="11 14" id="KW-0233">DNA recombination</keyword>
<evidence type="ECO:0000256" key="7">
    <source>
        <dbReference type="ARBA" id="ARBA00022741"/>
    </source>
</evidence>
<comment type="caution">
    <text evidence="17">The sequence shown here is derived from an EMBL/GenBank/DDBJ whole genome shotgun (WGS) entry which is preliminary data.</text>
</comment>
<dbReference type="PROSITE" id="PS50160">
    <property type="entry name" value="DNA_LIGASE_A3"/>
    <property type="match status" value="1"/>
</dbReference>
<feature type="binding site" evidence="14">
    <location>
        <position position="383"/>
    </location>
    <ligand>
        <name>ATP</name>
        <dbReference type="ChEBI" id="CHEBI:30616"/>
    </ligand>
</feature>
<dbReference type="GO" id="GO:0006281">
    <property type="term" value="P:DNA repair"/>
    <property type="evidence" value="ECO:0007669"/>
    <property type="project" value="UniProtKB-UniRule"/>
</dbReference>
<keyword evidence="4 14" id="KW-0132">Cell division</keyword>
<dbReference type="Pfam" id="PF04679">
    <property type="entry name" value="DNA_ligase_A_C"/>
    <property type="match status" value="1"/>
</dbReference>
<dbReference type="GO" id="GO:0003677">
    <property type="term" value="F:DNA binding"/>
    <property type="evidence" value="ECO:0007669"/>
    <property type="project" value="InterPro"/>
</dbReference>
<dbReference type="InterPro" id="IPR012308">
    <property type="entry name" value="DNA_ligase_ATP-dep_N"/>
</dbReference>
<dbReference type="SUPFAM" id="SSF56091">
    <property type="entry name" value="DNA ligase/mRNA capping enzyme, catalytic domain"/>
    <property type="match status" value="1"/>
</dbReference>
<evidence type="ECO:0000256" key="11">
    <source>
        <dbReference type="ARBA" id="ARBA00023172"/>
    </source>
</evidence>
<comment type="function">
    <text evidence="14">DNA ligase that seals nicks in double-stranded DNA during DNA replication, DNA recombination and DNA repair.</text>
</comment>
<evidence type="ECO:0000256" key="6">
    <source>
        <dbReference type="ARBA" id="ARBA00022723"/>
    </source>
</evidence>
<dbReference type="GO" id="GO:0071897">
    <property type="term" value="P:DNA biosynthetic process"/>
    <property type="evidence" value="ECO:0007669"/>
    <property type="project" value="InterPro"/>
</dbReference>
<gene>
    <name evidence="14" type="primary">lig</name>
    <name evidence="17" type="ORF">ENT82_07945</name>
</gene>
<evidence type="ECO:0000259" key="16">
    <source>
        <dbReference type="PROSITE" id="PS50160"/>
    </source>
</evidence>
<feature type="binding site" evidence="14">
    <location>
        <position position="389"/>
    </location>
    <ligand>
        <name>ATP</name>
        <dbReference type="ChEBI" id="CHEBI:30616"/>
    </ligand>
</feature>
<keyword evidence="12 14" id="KW-0234">DNA repair</keyword>
<feature type="active site" description="N6-AMP-lysine intermediate" evidence="14">
    <location>
        <position position="221"/>
    </location>
</feature>
<organism evidence="17">
    <name type="scientific">Caldiarchaeum subterraneum</name>
    <dbReference type="NCBI Taxonomy" id="311458"/>
    <lineage>
        <taxon>Archaea</taxon>
        <taxon>Nitrososphaerota</taxon>
        <taxon>Candidatus Caldarchaeales</taxon>
        <taxon>Candidatus Caldarchaeaceae</taxon>
        <taxon>Candidatus Caldarchaeum</taxon>
    </lineage>
</organism>